<protein>
    <submittedName>
        <fullName evidence="1">Uncharacterized protein</fullName>
    </submittedName>
</protein>
<gene>
    <name evidence="1" type="ORF">H8S64_21885</name>
</gene>
<dbReference type="Proteomes" id="UP000646484">
    <property type="component" value="Unassembled WGS sequence"/>
</dbReference>
<feature type="non-terminal residue" evidence="1">
    <location>
        <position position="87"/>
    </location>
</feature>
<reference evidence="1 2" key="1">
    <citation type="submission" date="2020-08" db="EMBL/GenBank/DDBJ databases">
        <title>Genome public.</title>
        <authorList>
            <person name="Liu C."/>
            <person name="Sun Q."/>
        </authorList>
    </citation>
    <scope>NUCLEOTIDE SEQUENCE [LARGE SCALE GENOMIC DNA]</scope>
    <source>
        <strain evidence="1 2">NSJ-56</strain>
    </source>
</reference>
<accession>A0ABR7D712</accession>
<organism evidence="1 2">
    <name type="scientific">Butyricimonas hominis</name>
    <dbReference type="NCBI Taxonomy" id="2763032"/>
    <lineage>
        <taxon>Bacteria</taxon>
        <taxon>Pseudomonadati</taxon>
        <taxon>Bacteroidota</taxon>
        <taxon>Bacteroidia</taxon>
        <taxon>Bacteroidales</taxon>
        <taxon>Odoribacteraceae</taxon>
        <taxon>Butyricimonas</taxon>
    </lineage>
</organism>
<evidence type="ECO:0000313" key="1">
    <source>
        <dbReference type="EMBL" id="MBC5623748.1"/>
    </source>
</evidence>
<evidence type="ECO:0000313" key="2">
    <source>
        <dbReference type="Proteomes" id="UP000646484"/>
    </source>
</evidence>
<sequence length="87" mass="9609">MANRMTPPAEGQEKDVLLVLDKQQGKVSAVKGIDKEGNLQTVPPTHGGEFMQVDKNSDVFSNFISNFYRKYQDTSGLELFSVKASEA</sequence>
<proteinExistence type="predicted"/>
<name>A0ABR7D712_9BACT</name>
<comment type="caution">
    <text evidence="1">The sequence shown here is derived from an EMBL/GenBank/DDBJ whole genome shotgun (WGS) entry which is preliminary data.</text>
</comment>
<dbReference type="EMBL" id="JACOOH010000023">
    <property type="protein sequence ID" value="MBC5623748.1"/>
    <property type="molecule type" value="Genomic_DNA"/>
</dbReference>
<keyword evidence="2" id="KW-1185">Reference proteome</keyword>